<proteinExistence type="predicted"/>
<name>A0A4Y2R1T3_ARAVE</name>
<organism evidence="1 2">
    <name type="scientific">Araneus ventricosus</name>
    <name type="common">Orbweaver spider</name>
    <name type="synonym">Epeira ventricosa</name>
    <dbReference type="NCBI Taxonomy" id="182803"/>
    <lineage>
        <taxon>Eukaryota</taxon>
        <taxon>Metazoa</taxon>
        <taxon>Ecdysozoa</taxon>
        <taxon>Arthropoda</taxon>
        <taxon>Chelicerata</taxon>
        <taxon>Arachnida</taxon>
        <taxon>Araneae</taxon>
        <taxon>Araneomorphae</taxon>
        <taxon>Entelegynae</taxon>
        <taxon>Araneoidea</taxon>
        <taxon>Araneidae</taxon>
        <taxon>Araneus</taxon>
    </lineage>
</organism>
<evidence type="ECO:0000313" key="1">
    <source>
        <dbReference type="EMBL" id="GBN69285.1"/>
    </source>
</evidence>
<dbReference type="EMBL" id="BGPR01015452">
    <property type="protein sequence ID" value="GBN69285.1"/>
    <property type="molecule type" value="Genomic_DNA"/>
</dbReference>
<gene>
    <name evidence="1" type="ORF">AVEN_80333_1</name>
</gene>
<comment type="caution">
    <text evidence="1">The sequence shown here is derived from an EMBL/GenBank/DDBJ whole genome shotgun (WGS) entry which is preliminary data.</text>
</comment>
<dbReference type="Proteomes" id="UP000499080">
    <property type="component" value="Unassembled WGS sequence"/>
</dbReference>
<sequence length="82" mass="9441">ETEPEHSFSQLLHDHLSLLLKEFEPYFPTTKDPRTGKEWICDPFVNKSDESSISVPEEDQLLEISNDDGLKTTFETTTLPVF</sequence>
<dbReference type="OrthoDB" id="6418415at2759"/>
<dbReference type="AlphaFoldDB" id="A0A4Y2R1T3"/>
<accession>A0A4Y2R1T3</accession>
<feature type="non-terminal residue" evidence="1">
    <location>
        <position position="1"/>
    </location>
</feature>
<reference evidence="1 2" key="1">
    <citation type="journal article" date="2019" name="Sci. Rep.">
        <title>Orb-weaving spider Araneus ventricosus genome elucidates the spidroin gene catalogue.</title>
        <authorList>
            <person name="Kono N."/>
            <person name="Nakamura H."/>
            <person name="Ohtoshi R."/>
            <person name="Moran D.A.P."/>
            <person name="Shinohara A."/>
            <person name="Yoshida Y."/>
            <person name="Fujiwara M."/>
            <person name="Mori M."/>
            <person name="Tomita M."/>
            <person name="Arakawa K."/>
        </authorList>
    </citation>
    <scope>NUCLEOTIDE SEQUENCE [LARGE SCALE GENOMIC DNA]</scope>
</reference>
<keyword evidence="2" id="KW-1185">Reference proteome</keyword>
<evidence type="ECO:0000313" key="2">
    <source>
        <dbReference type="Proteomes" id="UP000499080"/>
    </source>
</evidence>
<protein>
    <submittedName>
        <fullName evidence="1">Uncharacterized protein</fullName>
    </submittedName>
</protein>